<keyword evidence="4 6" id="KW-1133">Transmembrane helix</keyword>
<reference evidence="8" key="1">
    <citation type="journal article" date="2024" name="Int. J. Syst. Evol. Microbiol.">
        <title>Polycladomyces zharkentensis sp. nov., a novel thermophilic cellulose- and starch-degrading member of the Bacillota from a geothermal aquifer in Kazakhstan.</title>
        <authorList>
            <person name="Mashzhan A."/>
            <person name="Kistaubayeva A."/>
            <person name="Javier-Lopez R."/>
            <person name="Bissenova U."/>
            <person name="Bissenbay A."/>
            <person name="Birkeland N.K."/>
        </authorList>
    </citation>
    <scope>NUCLEOTIDE SEQUENCE</scope>
    <source>
        <strain evidence="8">ZKZ2T</strain>
    </source>
</reference>
<feature type="transmembrane region" description="Helical" evidence="6">
    <location>
        <begin position="108"/>
        <end position="126"/>
    </location>
</feature>
<evidence type="ECO:0000256" key="2">
    <source>
        <dbReference type="ARBA" id="ARBA00022692"/>
    </source>
</evidence>
<feature type="transmembrane region" description="Helical" evidence="6">
    <location>
        <begin position="82"/>
        <end position="101"/>
    </location>
</feature>
<evidence type="ECO:0000313" key="8">
    <source>
        <dbReference type="EMBL" id="MBN2909734.1"/>
    </source>
</evidence>
<sequence length="403" mass="45257">MVWEKVMENLLLCTFFLYVLASVVFVIAIVGKKWSTGEEVHVRRWSRLGIMLTIVGVLFQVMFIITRIIIGGHFPTSNMFEFASFLSFTIVLAFIVIFYMYRTVVLGAFAMPIAVIMLAYASVFPREVEPLIPALQSYWLFIHVTTTALGEGAFIVGFVAGLIYLIGAVGHERGTTGAAVLEGTLLLLVMLIGFILTSFAFSMAGYHAEIQHTFEGQQLVQVYEMPPIVGPNGGEVLRMQPFLGMTQPLFEAPSWMQGQEAARKFNSVIWSVLSGLVLYGLIRLAARRRISELLYPMVKNISLEIADEISYRAIAIGFPIFTLGGLIFAMIWAQEAWGRFWGWDPKEVWALITWLFYSAYLHLRLSRGWHGLKSSWMAVIGFVIIMLNLIVINLVIAGLHSYA</sequence>
<feature type="transmembrane region" description="Helical" evidence="6">
    <location>
        <begin position="178"/>
        <end position="201"/>
    </location>
</feature>
<evidence type="ECO:0000313" key="9">
    <source>
        <dbReference type="Proteomes" id="UP001177120"/>
    </source>
</evidence>
<evidence type="ECO:0000256" key="5">
    <source>
        <dbReference type="ARBA" id="ARBA00023136"/>
    </source>
</evidence>
<name>A0ABS2WK14_9BACL</name>
<dbReference type="InterPro" id="IPR045062">
    <property type="entry name" value="Cyt_c_biogenesis_CcsA/CcmC"/>
</dbReference>
<dbReference type="EMBL" id="JAFHAP010000008">
    <property type="protein sequence ID" value="MBN2909734.1"/>
    <property type="molecule type" value="Genomic_DNA"/>
</dbReference>
<comment type="caution">
    <text evidence="8">The sequence shown here is derived from an EMBL/GenBank/DDBJ whole genome shotgun (WGS) entry which is preliminary data.</text>
</comment>
<feature type="transmembrane region" description="Helical" evidence="6">
    <location>
        <begin position="6"/>
        <end position="30"/>
    </location>
</feature>
<feature type="transmembrane region" description="Helical" evidence="6">
    <location>
        <begin position="50"/>
        <end position="70"/>
    </location>
</feature>
<organism evidence="8 9">
    <name type="scientific">Polycladomyces zharkentensis</name>
    <dbReference type="NCBI Taxonomy" id="2807616"/>
    <lineage>
        <taxon>Bacteria</taxon>
        <taxon>Bacillati</taxon>
        <taxon>Bacillota</taxon>
        <taxon>Bacilli</taxon>
        <taxon>Bacillales</taxon>
        <taxon>Thermoactinomycetaceae</taxon>
        <taxon>Polycladomyces</taxon>
    </lineage>
</organism>
<dbReference type="Proteomes" id="UP001177120">
    <property type="component" value="Unassembled WGS sequence"/>
</dbReference>
<dbReference type="InterPro" id="IPR017562">
    <property type="entry name" value="Cyt_c_biogenesis_CcsA"/>
</dbReference>
<dbReference type="RefSeq" id="WP_205495022.1">
    <property type="nucleotide sequence ID" value="NZ_JAFHAP010000008.1"/>
</dbReference>
<keyword evidence="5 6" id="KW-0472">Membrane</keyword>
<comment type="subcellular location">
    <subcellularLocation>
        <location evidence="1">Membrane</location>
        <topology evidence="1">Multi-pass membrane protein</topology>
    </subcellularLocation>
</comment>
<dbReference type="Pfam" id="PF01578">
    <property type="entry name" value="Cytochrom_C_asm"/>
    <property type="match status" value="2"/>
</dbReference>
<feature type="transmembrane region" description="Helical" evidence="6">
    <location>
        <begin position="268"/>
        <end position="286"/>
    </location>
</feature>
<feature type="domain" description="Cytochrome c assembly protein" evidence="7">
    <location>
        <begin position="277"/>
        <end position="400"/>
    </location>
</feature>
<proteinExistence type="predicted"/>
<feature type="domain" description="Cytochrome c assembly protein" evidence="7">
    <location>
        <begin position="77"/>
        <end position="170"/>
    </location>
</feature>
<protein>
    <submittedName>
        <fullName evidence="8">C-type cytochrome biogenesis protein CcsB</fullName>
    </submittedName>
</protein>
<keyword evidence="2 6" id="KW-0812">Transmembrane</keyword>
<gene>
    <name evidence="8" type="primary">ccsB</name>
    <name evidence="8" type="ORF">JQC72_09375</name>
</gene>
<feature type="transmembrane region" description="Helical" evidence="6">
    <location>
        <begin position="377"/>
        <end position="399"/>
    </location>
</feature>
<dbReference type="NCBIfam" id="TIGR03144">
    <property type="entry name" value="cytochr_II_ccsB"/>
    <property type="match status" value="1"/>
</dbReference>
<keyword evidence="9" id="KW-1185">Reference proteome</keyword>
<dbReference type="PANTHER" id="PTHR30071:SF1">
    <property type="entry name" value="CYTOCHROME B_B6 PROTEIN-RELATED"/>
    <property type="match status" value="1"/>
</dbReference>
<evidence type="ECO:0000256" key="3">
    <source>
        <dbReference type="ARBA" id="ARBA00022748"/>
    </source>
</evidence>
<evidence type="ECO:0000256" key="1">
    <source>
        <dbReference type="ARBA" id="ARBA00004141"/>
    </source>
</evidence>
<evidence type="ECO:0000256" key="6">
    <source>
        <dbReference type="SAM" id="Phobius"/>
    </source>
</evidence>
<dbReference type="PANTHER" id="PTHR30071">
    <property type="entry name" value="HEME EXPORTER PROTEIN C"/>
    <property type="match status" value="1"/>
</dbReference>
<dbReference type="InterPro" id="IPR002541">
    <property type="entry name" value="Cyt_c_assembly"/>
</dbReference>
<feature type="transmembrane region" description="Helical" evidence="6">
    <location>
        <begin position="138"/>
        <end position="166"/>
    </location>
</feature>
<feature type="transmembrane region" description="Helical" evidence="6">
    <location>
        <begin position="348"/>
        <end position="365"/>
    </location>
</feature>
<evidence type="ECO:0000256" key="4">
    <source>
        <dbReference type="ARBA" id="ARBA00022989"/>
    </source>
</evidence>
<accession>A0ABS2WK14</accession>
<keyword evidence="3" id="KW-0201">Cytochrome c-type biogenesis</keyword>
<feature type="transmembrane region" description="Helical" evidence="6">
    <location>
        <begin position="309"/>
        <end position="333"/>
    </location>
</feature>
<evidence type="ECO:0000259" key="7">
    <source>
        <dbReference type="Pfam" id="PF01578"/>
    </source>
</evidence>